<dbReference type="Gene3D" id="2.40.170.20">
    <property type="entry name" value="TonB-dependent receptor, beta-barrel domain"/>
    <property type="match status" value="1"/>
</dbReference>
<organism evidence="14 15">
    <name type="scientific">Gluconobacter potus</name>
    <dbReference type="NCBI Taxonomy" id="2724927"/>
    <lineage>
        <taxon>Bacteria</taxon>
        <taxon>Pseudomonadati</taxon>
        <taxon>Pseudomonadota</taxon>
        <taxon>Alphaproteobacteria</taxon>
        <taxon>Acetobacterales</taxon>
        <taxon>Acetobacteraceae</taxon>
        <taxon>Gluconobacter</taxon>
    </lineage>
</organism>
<dbReference type="InterPro" id="IPR039426">
    <property type="entry name" value="TonB-dep_rcpt-like"/>
</dbReference>
<evidence type="ECO:0000256" key="4">
    <source>
        <dbReference type="ARBA" id="ARBA00022452"/>
    </source>
</evidence>
<evidence type="ECO:0000313" key="15">
    <source>
        <dbReference type="Proteomes" id="UP000075573"/>
    </source>
</evidence>
<evidence type="ECO:0000256" key="7">
    <source>
        <dbReference type="ARBA" id="ARBA00023136"/>
    </source>
</evidence>
<evidence type="ECO:0000256" key="10">
    <source>
        <dbReference type="PROSITE-ProRule" id="PRU01360"/>
    </source>
</evidence>
<gene>
    <name evidence="14" type="ORF">AD929_14625</name>
</gene>
<dbReference type="GO" id="GO:0038023">
    <property type="term" value="F:signaling receptor activity"/>
    <property type="evidence" value="ECO:0007669"/>
    <property type="project" value="InterPro"/>
</dbReference>
<accession>A0A149QQJ5</accession>
<evidence type="ECO:0000256" key="1">
    <source>
        <dbReference type="ARBA" id="ARBA00004571"/>
    </source>
</evidence>
<dbReference type="PANTHER" id="PTHR32552">
    <property type="entry name" value="FERRICHROME IRON RECEPTOR-RELATED"/>
    <property type="match status" value="1"/>
</dbReference>
<dbReference type="InterPro" id="IPR037066">
    <property type="entry name" value="Plug_dom_sf"/>
</dbReference>
<dbReference type="PROSITE" id="PS52016">
    <property type="entry name" value="TONB_DEPENDENT_REC_3"/>
    <property type="match status" value="1"/>
</dbReference>
<reference evidence="14 15" key="1">
    <citation type="submission" date="2015-06" db="EMBL/GenBank/DDBJ databases">
        <title>Improved classification and identification of acetic acid bacteria using matrix-assisted laser desorption/ionization time-of-flight mass spectrometry; Gluconobacter nephelii and Gluconobacter uchimurae are later heterotypic synonyms of Gluconobacter japonicus and Gluconobacter oxydans, respectively.</title>
        <authorList>
            <person name="Li L."/>
            <person name="Cleenwerck I."/>
            <person name="De Vuyst L."/>
            <person name="Vandamme P."/>
        </authorList>
    </citation>
    <scope>NUCLEOTIDE SEQUENCE [LARGE SCALE GENOMIC DNA]</scope>
    <source>
        <strain evidence="14 15">LMG 1764</strain>
    </source>
</reference>
<evidence type="ECO:0000256" key="3">
    <source>
        <dbReference type="ARBA" id="ARBA00022448"/>
    </source>
</evidence>
<evidence type="ECO:0000259" key="12">
    <source>
        <dbReference type="Pfam" id="PF00593"/>
    </source>
</evidence>
<dbReference type="PATRIC" id="fig|442.7.peg.2962"/>
<feature type="domain" description="TonB-dependent receptor-like beta-barrel" evidence="12">
    <location>
        <begin position="348"/>
        <end position="764"/>
    </location>
</feature>
<dbReference type="InterPro" id="IPR036942">
    <property type="entry name" value="Beta-barrel_TonB_sf"/>
</dbReference>
<evidence type="ECO:0000259" key="13">
    <source>
        <dbReference type="Pfam" id="PF07715"/>
    </source>
</evidence>
<evidence type="ECO:0000256" key="2">
    <source>
        <dbReference type="ARBA" id="ARBA00009810"/>
    </source>
</evidence>
<evidence type="ECO:0000256" key="5">
    <source>
        <dbReference type="ARBA" id="ARBA00022692"/>
    </source>
</evidence>
<dbReference type="PANTHER" id="PTHR32552:SF74">
    <property type="entry name" value="HYDROXAMATE SIDEROPHORE RECEPTOR FHUE"/>
    <property type="match status" value="1"/>
</dbReference>
<dbReference type="GO" id="GO:0015891">
    <property type="term" value="P:siderophore transport"/>
    <property type="evidence" value="ECO:0007669"/>
    <property type="project" value="InterPro"/>
</dbReference>
<dbReference type="Pfam" id="PF07715">
    <property type="entry name" value="Plug"/>
    <property type="match status" value="1"/>
</dbReference>
<evidence type="ECO:0000256" key="9">
    <source>
        <dbReference type="ARBA" id="ARBA00023237"/>
    </source>
</evidence>
<sequence length="796" mass="87788">MAPACLSRTDTMTQHGTSVRRRLSLSAISHNALIWGSLMAGVCPAAMADTVAARTKNHPPVCHATHRTLHPVRCTSHQAAAPNAQQSAKALVAGSVAAAASATAVAQSSADMDGTEAENIQVLGTNHTYTAPAVEAWGKSPVALKDVPQSVSVITQQRMEDSNMLTMADAMRQINGIRVLPGSTANSNYYSRGYQLTTSVDGTPDASGTLNNAAFDLSMYDRIEVLRGSSGLLQGGGGAGGVVNEVTKKPGRDFAVDGSAMVGSFNNYRADVDMTIPLNRSKTLRFRTADLFQDNDYFYKYSHSRKWQAYGALEWDVTPTTTFLVSHAAQQQDITAPYYGLPVTTQKTLWYGGRDANPSQDWGYSNYMTQQTIASITQKLWGDWTATARATFYDQSYNTLYNEPWTTIDANTGLLQYQDAGIVGMRGKNTSRSADVYAQGSFRLLNRTHHALFGFNYNSYEQLTQYANVNCDAIYNNVSINNTGVVKAPAANCIDYKQNDDGYGTDDYAYQWGFYGQLRLEVIRHLSLILGGRVSRFYEKLQYVSPGPKSEWTTTSDIHGQLTPYLGTVYQITPNISWYASYSSIFTPSVGRQTYRGGGLKPQEGNQVETGFKAEYFHGRLNISSALFRMESVNQPVQDPDHSQFYMTTGPIRRQGWEAQIDGEILPGLDVSIGYTYLDTKVSNSKVSDFGGVYSPHHMFKSWVHYNVPSGRLKGLNFGAGIDANSNLRGSYATTVQGGYMTLDSMIGYRINKHLKLQLNATNLTNRYYYERASGVWQFNFPAAPRSFMATLRANY</sequence>
<comment type="caution">
    <text evidence="14">The sequence shown here is derived from an EMBL/GenBank/DDBJ whole genome shotgun (WGS) entry which is preliminary data.</text>
</comment>
<evidence type="ECO:0000256" key="11">
    <source>
        <dbReference type="RuleBase" id="RU003357"/>
    </source>
</evidence>
<keyword evidence="3 10" id="KW-0813">Transport</keyword>
<keyword evidence="8 14" id="KW-0675">Receptor</keyword>
<keyword evidence="4 10" id="KW-1134">Transmembrane beta strand</keyword>
<comment type="subcellular location">
    <subcellularLocation>
        <location evidence="1 10">Cell outer membrane</location>
        <topology evidence="1 10">Multi-pass membrane protein</topology>
    </subcellularLocation>
</comment>
<dbReference type="GO" id="GO:0009279">
    <property type="term" value="C:cell outer membrane"/>
    <property type="evidence" value="ECO:0007669"/>
    <property type="project" value="UniProtKB-SubCell"/>
</dbReference>
<dbReference type="Pfam" id="PF00593">
    <property type="entry name" value="TonB_dep_Rec_b-barrel"/>
    <property type="match status" value="1"/>
</dbReference>
<keyword evidence="9 10" id="KW-0998">Cell outer membrane</keyword>
<name>A0A149QQJ5_9PROT</name>
<dbReference type="CDD" id="cd01347">
    <property type="entry name" value="ligand_gated_channel"/>
    <property type="match status" value="1"/>
</dbReference>
<evidence type="ECO:0000256" key="8">
    <source>
        <dbReference type="ARBA" id="ARBA00023170"/>
    </source>
</evidence>
<evidence type="ECO:0000256" key="6">
    <source>
        <dbReference type="ARBA" id="ARBA00023077"/>
    </source>
</evidence>
<feature type="domain" description="TonB-dependent receptor plug" evidence="13">
    <location>
        <begin position="144"/>
        <end position="242"/>
    </location>
</feature>
<dbReference type="Proteomes" id="UP000075573">
    <property type="component" value="Unassembled WGS sequence"/>
</dbReference>
<keyword evidence="7 10" id="KW-0472">Membrane</keyword>
<comment type="similarity">
    <text evidence="2 10 11">Belongs to the TonB-dependent receptor family.</text>
</comment>
<dbReference type="EMBL" id="LHZB01000120">
    <property type="protein sequence ID" value="KXU99571.1"/>
    <property type="molecule type" value="Genomic_DNA"/>
</dbReference>
<dbReference type="SUPFAM" id="SSF56935">
    <property type="entry name" value="Porins"/>
    <property type="match status" value="1"/>
</dbReference>
<keyword evidence="5 10" id="KW-0812">Transmembrane</keyword>
<evidence type="ECO:0000313" key="14">
    <source>
        <dbReference type="EMBL" id="KXU99571.1"/>
    </source>
</evidence>
<dbReference type="AlphaFoldDB" id="A0A149QQJ5"/>
<dbReference type="Gene3D" id="2.170.130.10">
    <property type="entry name" value="TonB-dependent receptor, plug domain"/>
    <property type="match status" value="1"/>
</dbReference>
<dbReference type="InterPro" id="IPR012910">
    <property type="entry name" value="Plug_dom"/>
</dbReference>
<keyword evidence="6 11" id="KW-0798">TonB box</keyword>
<dbReference type="GO" id="GO:0015344">
    <property type="term" value="F:siderophore uptake transmembrane transporter activity"/>
    <property type="evidence" value="ECO:0007669"/>
    <property type="project" value="TreeGrafter"/>
</dbReference>
<dbReference type="InterPro" id="IPR010105">
    <property type="entry name" value="TonB_sidphr_rcpt"/>
</dbReference>
<dbReference type="InterPro" id="IPR000531">
    <property type="entry name" value="Beta-barrel_TonB"/>
</dbReference>
<protein>
    <submittedName>
        <fullName evidence="14">Ferric iron siderophore receptor</fullName>
    </submittedName>
</protein>
<proteinExistence type="inferred from homology"/>
<dbReference type="NCBIfam" id="TIGR01783">
    <property type="entry name" value="TonB-siderophor"/>
    <property type="match status" value="1"/>
</dbReference>